<dbReference type="PROSITE" id="PS51257">
    <property type="entry name" value="PROKAR_LIPOPROTEIN"/>
    <property type="match status" value="1"/>
</dbReference>
<dbReference type="InterPro" id="IPR033985">
    <property type="entry name" value="SusD-like_N"/>
</dbReference>
<dbReference type="AlphaFoldDB" id="A0A495J4Q9"/>
<comment type="caution">
    <text evidence="8">The sequence shown here is derived from an EMBL/GenBank/DDBJ whole genome shotgun (WGS) entry which is preliminary data.</text>
</comment>
<dbReference type="OrthoDB" id="653598at2"/>
<reference evidence="8 9" key="1">
    <citation type="submission" date="2018-10" db="EMBL/GenBank/DDBJ databases">
        <title>Genomic Encyclopedia of Archaeal and Bacterial Type Strains, Phase II (KMG-II): from individual species to whole genera.</title>
        <authorList>
            <person name="Goeker M."/>
        </authorList>
    </citation>
    <scope>NUCLEOTIDE SEQUENCE [LARGE SCALE GENOMIC DNA]</scope>
    <source>
        <strain evidence="8 9">DSM 18602</strain>
    </source>
</reference>
<evidence type="ECO:0000256" key="2">
    <source>
        <dbReference type="ARBA" id="ARBA00006275"/>
    </source>
</evidence>
<proteinExistence type="inferred from homology"/>
<evidence type="ECO:0000256" key="4">
    <source>
        <dbReference type="ARBA" id="ARBA00023136"/>
    </source>
</evidence>
<dbReference type="Proteomes" id="UP000268007">
    <property type="component" value="Unassembled WGS sequence"/>
</dbReference>
<gene>
    <name evidence="8" type="ORF">BDD43_3529</name>
</gene>
<protein>
    <submittedName>
        <fullName evidence="8">SusD-like starch-binding protein associating with outer membrane</fullName>
    </submittedName>
</protein>
<feature type="domain" description="RagB/SusD" evidence="6">
    <location>
        <begin position="338"/>
        <end position="418"/>
    </location>
</feature>
<dbReference type="InterPro" id="IPR011990">
    <property type="entry name" value="TPR-like_helical_dom_sf"/>
</dbReference>
<dbReference type="SUPFAM" id="SSF48452">
    <property type="entry name" value="TPR-like"/>
    <property type="match status" value="1"/>
</dbReference>
<dbReference type="GO" id="GO:0009279">
    <property type="term" value="C:cell outer membrane"/>
    <property type="evidence" value="ECO:0007669"/>
    <property type="project" value="UniProtKB-SubCell"/>
</dbReference>
<keyword evidence="4" id="KW-0472">Membrane</keyword>
<evidence type="ECO:0000256" key="3">
    <source>
        <dbReference type="ARBA" id="ARBA00022729"/>
    </source>
</evidence>
<evidence type="ECO:0000256" key="5">
    <source>
        <dbReference type="ARBA" id="ARBA00023237"/>
    </source>
</evidence>
<accession>A0A495J4Q9</accession>
<evidence type="ECO:0000259" key="6">
    <source>
        <dbReference type="Pfam" id="PF07980"/>
    </source>
</evidence>
<comment type="subcellular location">
    <subcellularLocation>
        <location evidence="1">Cell outer membrane</location>
    </subcellularLocation>
</comment>
<organism evidence="8 9">
    <name type="scientific">Mucilaginibacter gracilis</name>
    <dbReference type="NCBI Taxonomy" id="423350"/>
    <lineage>
        <taxon>Bacteria</taxon>
        <taxon>Pseudomonadati</taxon>
        <taxon>Bacteroidota</taxon>
        <taxon>Sphingobacteriia</taxon>
        <taxon>Sphingobacteriales</taxon>
        <taxon>Sphingobacteriaceae</taxon>
        <taxon>Mucilaginibacter</taxon>
    </lineage>
</organism>
<sequence>MSNIKRTIILLYIVLVASSLYGCKKFLDAKPDSKLVVPSTVGDVQALLDYYPRVNNFGASACESSADNYYLTDADWSALTNPDNQRMYIWNKDHLFTASPNSWGQLYDVVNIANTSLLSLSSIERSSANAADWDNAKGQALYLRSQSFLQAAAIWCLAYDPNTASTDLGLPLRLDPDFNKPSVRSSVAETYQQIITDLNTAIRLLPIKPLQVMRSSKPAAYALLARTYLFMRDYNKAGLYADSCLQLNNTLIDYNTLSATATFPFKQFNAEVLVENFVPVPPNLSKVRAKIVADLYNSYSSNDLRKTVFFSKNSDGSFGFKGSYEGSNGLFGGIATDEVYLMRAECTARQGNATQAMIDLNTLLKTRYSNKVAYNPFSAATPNDALNIILIERRKELLYRCLRWMDLKRLNKEGANISLTRTVNGQTYILPSNDLRYALPIPEDVIVLSGMNQNLR</sequence>
<keyword evidence="9" id="KW-1185">Reference proteome</keyword>
<dbReference type="Gene3D" id="1.25.40.390">
    <property type="match status" value="1"/>
</dbReference>
<evidence type="ECO:0000313" key="8">
    <source>
        <dbReference type="EMBL" id="RKR83324.1"/>
    </source>
</evidence>
<dbReference type="InterPro" id="IPR012944">
    <property type="entry name" value="SusD_RagB_dom"/>
</dbReference>
<keyword evidence="3" id="KW-0732">Signal</keyword>
<dbReference type="Pfam" id="PF07980">
    <property type="entry name" value="SusD_RagB"/>
    <property type="match status" value="1"/>
</dbReference>
<name>A0A495J4Q9_9SPHI</name>
<evidence type="ECO:0000256" key="1">
    <source>
        <dbReference type="ARBA" id="ARBA00004442"/>
    </source>
</evidence>
<dbReference type="RefSeq" id="WP_121198838.1">
    <property type="nucleotide sequence ID" value="NZ_RBKU01000001.1"/>
</dbReference>
<comment type="similarity">
    <text evidence="2">Belongs to the SusD family.</text>
</comment>
<dbReference type="EMBL" id="RBKU01000001">
    <property type="protein sequence ID" value="RKR83324.1"/>
    <property type="molecule type" value="Genomic_DNA"/>
</dbReference>
<feature type="domain" description="SusD-like N-terminal" evidence="7">
    <location>
        <begin position="25"/>
        <end position="229"/>
    </location>
</feature>
<keyword evidence="5" id="KW-0998">Cell outer membrane</keyword>
<evidence type="ECO:0000313" key="9">
    <source>
        <dbReference type="Proteomes" id="UP000268007"/>
    </source>
</evidence>
<evidence type="ECO:0000259" key="7">
    <source>
        <dbReference type="Pfam" id="PF14322"/>
    </source>
</evidence>
<dbReference type="Pfam" id="PF14322">
    <property type="entry name" value="SusD-like_3"/>
    <property type="match status" value="1"/>
</dbReference>